<evidence type="ECO:0000313" key="1">
    <source>
        <dbReference type="EMBL" id="CAK9158501.1"/>
    </source>
</evidence>
<feature type="non-terminal residue" evidence="1">
    <location>
        <position position="1"/>
    </location>
</feature>
<sequence>QHRHTLPICSEWGKSFNNVARCHKELLYASYKPESTIYNRYCKNPSTIGAIVRVRADGANASGSQQVIANSSGILPTNPNLQPGSDITKNFAPLFKKTPINFASFGVHFSFGSFELFGYTVSTAD</sequence>
<dbReference type="Proteomes" id="UP001642360">
    <property type="component" value="Unassembled WGS sequence"/>
</dbReference>
<reference evidence="1 2" key="1">
    <citation type="submission" date="2024-02" db="EMBL/GenBank/DDBJ databases">
        <authorList>
            <person name="Vignale AGUSTIN F."/>
            <person name="Sosa J E."/>
            <person name="Modenutti C."/>
        </authorList>
    </citation>
    <scope>NUCLEOTIDE SEQUENCE [LARGE SCALE GENOMIC DNA]</scope>
</reference>
<protein>
    <submittedName>
        <fullName evidence="1">Uncharacterized protein</fullName>
    </submittedName>
</protein>
<comment type="caution">
    <text evidence="1">The sequence shown here is derived from an EMBL/GenBank/DDBJ whole genome shotgun (WGS) entry which is preliminary data.</text>
</comment>
<proteinExistence type="predicted"/>
<gene>
    <name evidence="1" type="ORF">ILEXP_LOCUS27145</name>
</gene>
<organism evidence="1 2">
    <name type="scientific">Ilex paraguariensis</name>
    <name type="common">yerba mate</name>
    <dbReference type="NCBI Taxonomy" id="185542"/>
    <lineage>
        <taxon>Eukaryota</taxon>
        <taxon>Viridiplantae</taxon>
        <taxon>Streptophyta</taxon>
        <taxon>Embryophyta</taxon>
        <taxon>Tracheophyta</taxon>
        <taxon>Spermatophyta</taxon>
        <taxon>Magnoliopsida</taxon>
        <taxon>eudicotyledons</taxon>
        <taxon>Gunneridae</taxon>
        <taxon>Pentapetalae</taxon>
        <taxon>asterids</taxon>
        <taxon>campanulids</taxon>
        <taxon>Aquifoliales</taxon>
        <taxon>Aquifoliaceae</taxon>
        <taxon>Ilex</taxon>
    </lineage>
</organism>
<name>A0ABC8SRG3_9AQUA</name>
<accession>A0ABC8SRG3</accession>
<dbReference type="AlphaFoldDB" id="A0ABC8SRG3"/>
<dbReference type="EMBL" id="CAUOFW020003184">
    <property type="protein sequence ID" value="CAK9158501.1"/>
    <property type="molecule type" value="Genomic_DNA"/>
</dbReference>
<evidence type="ECO:0000313" key="2">
    <source>
        <dbReference type="Proteomes" id="UP001642360"/>
    </source>
</evidence>
<keyword evidence="2" id="KW-1185">Reference proteome</keyword>